<accession>A0A1H6IBB3</accession>
<keyword evidence="2" id="KW-0830">Ubiquinone</keyword>
<dbReference type="Proteomes" id="UP000182915">
    <property type="component" value="Chromosome I"/>
</dbReference>
<dbReference type="STRING" id="370526.SAMN04489835_0037"/>
<evidence type="ECO:0000313" key="2">
    <source>
        <dbReference type="EMBL" id="SEH45956.1"/>
    </source>
</evidence>
<proteinExistence type="predicted"/>
<gene>
    <name evidence="2" type="ORF">SAMN04489835_0037</name>
</gene>
<evidence type="ECO:0000313" key="3">
    <source>
        <dbReference type="Proteomes" id="UP000182915"/>
    </source>
</evidence>
<keyword evidence="2" id="KW-0489">Methyltransferase</keyword>
<sequence>MERDILTHYAITDEGDRLFTRARLEGERTRELLRRFLPPPPAKVLDIGGAEGAYALPLARNGYRVHLIDPVARHVEAARANSEAQADAPLAGVALGDARELAGIPDAGADAVLLFGPLYHLVDAADRARALAEARRVLRPGGRLMAAAISRFASTMDGLALGYLLDARFAAMVDHTLDTGVHRNPDAAERPEWFTLAYFHRPEELAAEVAAAGFLDTRVLPVEGPVAAPDAEIDAALADPRQRATVLRAIERIEDEPALLGASPHLMAVAAAP</sequence>
<feature type="domain" description="Methyltransferase type 11" evidence="1">
    <location>
        <begin position="45"/>
        <end position="145"/>
    </location>
</feature>
<dbReference type="GO" id="GO:0008757">
    <property type="term" value="F:S-adenosylmethionine-dependent methyltransferase activity"/>
    <property type="evidence" value="ECO:0007669"/>
    <property type="project" value="InterPro"/>
</dbReference>
<dbReference type="AlphaFoldDB" id="A0A1H6IBB3"/>
<dbReference type="Pfam" id="PF08241">
    <property type="entry name" value="Methyltransf_11"/>
    <property type="match status" value="1"/>
</dbReference>
<protein>
    <submittedName>
        <fullName evidence="2">Ubiquinone/menaquinone biosynthesis C-methylase UbiE</fullName>
    </submittedName>
</protein>
<keyword evidence="3" id="KW-1185">Reference proteome</keyword>
<dbReference type="InterPro" id="IPR013216">
    <property type="entry name" value="Methyltransf_11"/>
</dbReference>
<organism evidence="2 3">
    <name type="scientific">Mycolicibacterium rutilum</name>
    <name type="common">Mycobacterium rutilum</name>
    <dbReference type="NCBI Taxonomy" id="370526"/>
    <lineage>
        <taxon>Bacteria</taxon>
        <taxon>Bacillati</taxon>
        <taxon>Actinomycetota</taxon>
        <taxon>Actinomycetes</taxon>
        <taxon>Mycobacteriales</taxon>
        <taxon>Mycobacteriaceae</taxon>
        <taxon>Mycolicibacterium</taxon>
    </lineage>
</organism>
<dbReference type="SUPFAM" id="SSF53335">
    <property type="entry name" value="S-adenosyl-L-methionine-dependent methyltransferases"/>
    <property type="match status" value="1"/>
</dbReference>
<dbReference type="EMBL" id="LT629971">
    <property type="protein sequence ID" value="SEH45956.1"/>
    <property type="molecule type" value="Genomic_DNA"/>
</dbReference>
<dbReference type="GO" id="GO:0032259">
    <property type="term" value="P:methylation"/>
    <property type="evidence" value="ECO:0007669"/>
    <property type="project" value="UniProtKB-KW"/>
</dbReference>
<dbReference type="Gene3D" id="3.40.50.150">
    <property type="entry name" value="Vaccinia Virus protein VP39"/>
    <property type="match status" value="1"/>
</dbReference>
<reference evidence="3" key="1">
    <citation type="submission" date="2016-10" db="EMBL/GenBank/DDBJ databases">
        <authorList>
            <person name="Varghese N."/>
            <person name="Submissions S."/>
        </authorList>
    </citation>
    <scope>NUCLEOTIDE SEQUENCE [LARGE SCALE GENOMIC DNA]</scope>
    <source>
        <strain evidence="3">DSM 45405</strain>
    </source>
</reference>
<name>A0A1H6IBB3_MYCRU</name>
<keyword evidence="2" id="KW-0808">Transferase</keyword>
<dbReference type="CDD" id="cd02440">
    <property type="entry name" value="AdoMet_MTases"/>
    <property type="match status" value="1"/>
</dbReference>
<evidence type="ECO:0000259" key="1">
    <source>
        <dbReference type="Pfam" id="PF08241"/>
    </source>
</evidence>
<dbReference type="PANTHER" id="PTHR43464">
    <property type="entry name" value="METHYLTRANSFERASE"/>
    <property type="match status" value="1"/>
</dbReference>
<dbReference type="InterPro" id="IPR029063">
    <property type="entry name" value="SAM-dependent_MTases_sf"/>
</dbReference>